<reference evidence="7 8" key="1">
    <citation type="submission" date="2014-04" db="EMBL/GenBank/DDBJ databases">
        <authorList>
            <person name="Bishop-Lilly K.A."/>
            <person name="Broomall S.M."/>
            <person name="Chain P.S."/>
            <person name="Chertkov O."/>
            <person name="Coyne S.R."/>
            <person name="Daligault H.E."/>
            <person name="Davenport K.W."/>
            <person name="Erkkila T."/>
            <person name="Frey K.G."/>
            <person name="Gibbons H.S."/>
            <person name="Gu W."/>
            <person name="Jaissle J."/>
            <person name="Johnson S.L."/>
            <person name="Koroleva G.I."/>
            <person name="Ladner J.T."/>
            <person name="Lo C.-C."/>
            <person name="Minogue T.D."/>
            <person name="Munk C."/>
            <person name="Palacios G.F."/>
            <person name="Redden C.L."/>
            <person name="Rosenzweig C.N."/>
            <person name="Scholz M.B."/>
            <person name="Teshima H."/>
            <person name="Xu Y."/>
        </authorList>
    </citation>
    <scope>NUCLEOTIDE SEQUENCE [LARGE SCALE GENOMIC DNA]</scope>
    <source>
        <strain evidence="8">gladioli</strain>
    </source>
</reference>
<dbReference type="Gene3D" id="1.10.150.130">
    <property type="match status" value="1"/>
</dbReference>
<sequence>MRFDARAAKQMQPGTHITIDGCPGLRLEATATRRSWTYRYKSPVDGRMRQTKIGEWPALSLAAAAGEWEKLRSAREAGSDPALAKRLQANPALGVMVTQDGPLTVRQVCRAYLVGHVERNRKSKGAAEAKRMFDTMLGEFGDRIAEQVTRGQAFALLESYAHIPVQARRLRQELGAAWDYALDASTLAETTPNWWRQIMRGRLRSTGKRISGESTGTKKRVLANAETGRLINWLPNFSRTVHDALVLYLWTGTRGGEIGAMTGKEISEEADGLWWTIPKAKTKNARHANATDLRVPLVGRAEEVVRRRWARYGDGYLIPSTRGAQTEQKVFQSTVWMHQPYATTRPEMERPRLTVTHWAPHDLRRTARTMLAALGCPFEVGEAIIGHMLPGVGGVYNLHKYDEQRRHWLTLLNDKLEELAIEDRRSGAGQSRN</sequence>
<dbReference type="Pfam" id="PF00589">
    <property type="entry name" value="Phage_integrase"/>
    <property type="match status" value="1"/>
</dbReference>
<gene>
    <name evidence="7" type="ORF">DM48_7113</name>
</gene>
<evidence type="ECO:0000259" key="5">
    <source>
        <dbReference type="Pfam" id="PF00589"/>
    </source>
</evidence>
<dbReference type="GO" id="GO:0003677">
    <property type="term" value="F:DNA binding"/>
    <property type="evidence" value="ECO:0007669"/>
    <property type="project" value="UniProtKB-KW"/>
</dbReference>
<comment type="caution">
    <text evidence="7">The sequence shown here is derived from an EMBL/GenBank/DDBJ whole genome shotgun (WGS) entry which is preliminary data.</text>
</comment>
<dbReference type="InterPro" id="IPR002104">
    <property type="entry name" value="Integrase_catalytic"/>
</dbReference>
<organism evidence="7 8">
    <name type="scientific">Burkholderia gladioli</name>
    <name type="common">Pseudomonas marginata</name>
    <name type="synonym">Phytomonas marginata</name>
    <dbReference type="NCBI Taxonomy" id="28095"/>
    <lineage>
        <taxon>Bacteria</taxon>
        <taxon>Pseudomonadati</taxon>
        <taxon>Pseudomonadota</taxon>
        <taxon>Betaproteobacteria</taxon>
        <taxon>Burkholderiales</taxon>
        <taxon>Burkholderiaceae</taxon>
        <taxon>Burkholderia</taxon>
    </lineage>
</organism>
<dbReference type="Pfam" id="PF13356">
    <property type="entry name" value="Arm-DNA-bind_3"/>
    <property type="match status" value="1"/>
</dbReference>
<keyword evidence="3" id="KW-0238">DNA-binding</keyword>
<evidence type="ECO:0000259" key="6">
    <source>
        <dbReference type="Pfam" id="PF13356"/>
    </source>
</evidence>
<dbReference type="InterPro" id="IPR050808">
    <property type="entry name" value="Phage_Integrase"/>
</dbReference>
<dbReference type="GO" id="GO:0015074">
    <property type="term" value="P:DNA integration"/>
    <property type="evidence" value="ECO:0007669"/>
    <property type="project" value="UniProtKB-KW"/>
</dbReference>
<dbReference type="RefSeq" id="WP_036050065.1">
    <property type="nucleotide sequence ID" value="NZ_CADEPO010000022.1"/>
</dbReference>
<proteinExistence type="inferred from homology"/>
<feature type="domain" description="Integrase DNA-binding" evidence="6">
    <location>
        <begin position="13"/>
        <end position="87"/>
    </location>
</feature>
<evidence type="ECO:0000313" key="7">
    <source>
        <dbReference type="EMBL" id="KGC10920.1"/>
    </source>
</evidence>
<dbReference type="EMBL" id="JPGG01000017">
    <property type="protein sequence ID" value="KGC10920.1"/>
    <property type="molecule type" value="Genomic_DNA"/>
</dbReference>
<dbReference type="InterPro" id="IPR038488">
    <property type="entry name" value="Integrase_DNA-bd_sf"/>
</dbReference>
<comment type="similarity">
    <text evidence="1">Belongs to the 'phage' integrase family.</text>
</comment>
<evidence type="ECO:0000256" key="3">
    <source>
        <dbReference type="ARBA" id="ARBA00023125"/>
    </source>
</evidence>
<evidence type="ECO:0000256" key="4">
    <source>
        <dbReference type="ARBA" id="ARBA00023172"/>
    </source>
</evidence>
<dbReference type="PANTHER" id="PTHR30629">
    <property type="entry name" value="PROPHAGE INTEGRASE"/>
    <property type="match status" value="1"/>
</dbReference>
<accession>A0AAW3ESD0</accession>
<dbReference type="Gene3D" id="1.10.443.10">
    <property type="entry name" value="Intergrase catalytic core"/>
    <property type="match status" value="1"/>
</dbReference>
<keyword evidence="4" id="KW-0233">DNA recombination</keyword>
<dbReference type="InterPro" id="IPR025166">
    <property type="entry name" value="Integrase_DNA_bind_dom"/>
</dbReference>
<dbReference type="Proteomes" id="UP000029590">
    <property type="component" value="Unassembled WGS sequence"/>
</dbReference>
<dbReference type="InterPro" id="IPR011010">
    <property type="entry name" value="DNA_brk_join_enz"/>
</dbReference>
<dbReference type="InterPro" id="IPR013762">
    <property type="entry name" value="Integrase-like_cat_sf"/>
</dbReference>
<feature type="domain" description="Tyr recombinase" evidence="5">
    <location>
        <begin position="222"/>
        <end position="388"/>
    </location>
</feature>
<protein>
    <submittedName>
        <fullName evidence="7">Phage integrase family protein</fullName>
    </submittedName>
</protein>
<dbReference type="SUPFAM" id="SSF56349">
    <property type="entry name" value="DNA breaking-rejoining enzymes"/>
    <property type="match status" value="1"/>
</dbReference>
<evidence type="ECO:0000313" key="8">
    <source>
        <dbReference type="Proteomes" id="UP000029590"/>
    </source>
</evidence>
<dbReference type="PANTHER" id="PTHR30629:SF2">
    <property type="entry name" value="PROPHAGE INTEGRASE INTS-RELATED"/>
    <property type="match status" value="1"/>
</dbReference>
<keyword evidence="2" id="KW-0229">DNA integration</keyword>
<dbReference type="GO" id="GO:0006310">
    <property type="term" value="P:DNA recombination"/>
    <property type="evidence" value="ECO:0007669"/>
    <property type="project" value="UniProtKB-KW"/>
</dbReference>
<dbReference type="InterPro" id="IPR010998">
    <property type="entry name" value="Integrase_recombinase_N"/>
</dbReference>
<evidence type="ECO:0000256" key="2">
    <source>
        <dbReference type="ARBA" id="ARBA00022908"/>
    </source>
</evidence>
<name>A0AAW3ESD0_BURGA</name>
<dbReference type="AlphaFoldDB" id="A0AAW3ESD0"/>
<dbReference type="Gene3D" id="3.30.160.390">
    <property type="entry name" value="Integrase, DNA-binding domain"/>
    <property type="match status" value="1"/>
</dbReference>
<evidence type="ECO:0000256" key="1">
    <source>
        <dbReference type="ARBA" id="ARBA00008857"/>
    </source>
</evidence>